<protein>
    <submittedName>
        <fullName evidence="1">Uncharacterized protein</fullName>
    </submittedName>
</protein>
<proteinExistence type="predicted"/>
<dbReference type="EMBL" id="JAUKPO010000002">
    <property type="protein sequence ID" value="MDO1445521.1"/>
    <property type="molecule type" value="Genomic_DNA"/>
</dbReference>
<name>A0ABT8R0B1_9BACT</name>
<evidence type="ECO:0000313" key="2">
    <source>
        <dbReference type="Proteomes" id="UP001168528"/>
    </source>
</evidence>
<reference evidence="1" key="1">
    <citation type="submission" date="2023-07" db="EMBL/GenBank/DDBJ databases">
        <title>The genome sequence of Rhodocytophaga aerolata KACC 12507.</title>
        <authorList>
            <person name="Zhang X."/>
        </authorList>
    </citation>
    <scope>NUCLEOTIDE SEQUENCE</scope>
    <source>
        <strain evidence="1">KACC 12507</strain>
    </source>
</reference>
<sequence length="61" mass="7008">MSCFTGNIDGYTNIEEYLYVQRKVCSYPPAFMGSDEAEVVNRKHMKVSKKIVLSKKMVNTK</sequence>
<dbReference type="RefSeq" id="WP_302036326.1">
    <property type="nucleotide sequence ID" value="NZ_JAUKPO010000002.1"/>
</dbReference>
<organism evidence="1 2">
    <name type="scientific">Rhodocytophaga aerolata</name>
    <dbReference type="NCBI Taxonomy" id="455078"/>
    <lineage>
        <taxon>Bacteria</taxon>
        <taxon>Pseudomonadati</taxon>
        <taxon>Bacteroidota</taxon>
        <taxon>Cytophagia</taxon>
        <taxon>Cytophagales</taxon>
        <taxon>Rhodocytophagaceae</taxon>
        <taxon>Rhodocytophaga</taxon>
    </lineage>
</organism>
<keyword evidence="2" id="KW-1185">Reference proteome</keyword>
<dbReference type="Proteomes" id="UP001168528">
    <property type="component" value="Unassembled WGS sequence"/>
</dbReference>
<gene>
    <name evidence="1" type="ORF">Q0590_04620</name>
</gene>
<evidence type="ECO:0000313" key="1">
    <source>
        <dbReference type="EMBL" id="MDO1445521.1"/>
    </source>
</evidence>
<comment type="caution">
    <text evidence="1">The sequence shown here is derived from an EMBL/GenBank/DDBJ whole genome shotgun (WGS) entry which is preliminary data.</text>
</comment>
<accession>A0ABT8R0B1</accession>